<dbReference type="EMBL" id="BAAABV010000015">
    <property type="protein sequence ID" value="GAA0288661.1"/>
    <property type="molecule type" value="Genomic_DNA"/>
</dbReference>
<dbReference type="RefSeq" id="WP_344158240.1">
    <property type="nucleotide sequence ID" value="NZ_BAAABV010000015.1"/>
</dbReference>
<sequence>MDTTPTYALSSRMPRWALDPYRFPGLEDLEEAEAFGDPGGSPAPAPAAKPHRPSR</sequence>
<comment type="caution">
    <text evidence="2">The sequence shown here is derived from an EMBL/GenBank/DDBJ whole genome shotgun (WGS) entry which is preliminary data.</text>
</comment>
<dbReference type="Proteomes" id="UP001501867">
    <property type="component" value="Unassembled WGS sequence"/>
</dbReference>
<organism evidence="2 3">
    <name type="scientific">Streptomyces polychromogenes</name>
    <dbReference type="NCBI Taxonomy" id="67342"/>
    <lineage>
        <taxon>Bacteria</taxon>
        <taxon>Bacillati</taxon>
        <taxon>Actinomycetota</taxon>
        <taxon>Actinomycetes</taxon>
        <taxon>Kitasatosporales</taxon>
        <taxon>Streptomycetaceae</taxon>
        <taxon>Streptomyces</taxon>
    </lineage>
</organism>
<accession>A0ABN0VDK9</accession>
<evidence type="ECO:0000313" key="3">
    <source>
        <dbReference type="Proteomes" id="UP001501867"/>
    </source>
</evidence>
<feature type="region of interest" description="Disordered" evidence="1">
    <location>
        <begin position="28"/>
        <end position="55"/>
    </location>
</feature>
<reference evidence="2 3" key="1">
    <citation type="journal article" date="2019" name="Int. J. Syst. Evol. Microbiol.">
        <title>The Global Catalogue of Microorganisms (GCM) 10K type strain sequencing project: providing services to taxonomists for standard genome sequencing and annotation.</title>
        <authorList>
            <consortium name="The Broad Institute Genomics Platform"/>
            <consortium name="The Broad Institute Genome Sequencing Center for Infectious Disease"/>
            <person name="Wu L."/>
            <person name="Ma J."/>
        </authorList>
    </citation>
    <scope>NUCLEOTIDE SEQUENCE [LARGE SCALE GENOMIC DNA]</scope>
    <source>
        <strain evidence="2 3">JCM 4505</strain>
    </source>
</reference>
<protein>
    <submittedName>
        <fullName evidence="2">Uncharacterized protein</fullName>
    </submittedName>
</protein>
<evidence type="ECO:0000256" key="1">
    <source>
        <dbReference type="SAM" id="MobiDB-lite"/>
    </source>
</evidence>
<keyword evidence="3" id="KW-1185">Reference proteome</keyword>
<gene>
    <name evidence="2" type="ORF">GCM10010302_28760</name>
</gene>
<name>A0ABN0VDK9_9ACTN</name>
<proteinExistence type="predicted"/>
<evidence type="ECO:0000313" key="2">
    <source>
        <dbReference type="EMBL" id="GAA0288661.1"/>
    </source>
</evidence>